<feature type="region of interest" description="Disordered" evidence="1">
    <location>
        <begin position="61"/>
        <end position="128"/>
    </location>
</feature>
<protein>
    <submittedName>
        <fullName evidence="2">Uncharacterized protein</fullName>
    </submittedName>
</protein>
<gene>
    <name evidence="2" type="ORF">BQ4739_LOCUS19230</name>
</gene>
<evidence type="ECO:0000256" key="1">
    <source>
        <dbReference type="SAM" id="MobiDB-lite"/>
    </source>
</evidence>
<dbReference type="EMBL" id="FNXT01001347">
    <property type="protein sequence ID" value="SZX78931.1"/>
    <property type="molecule type" value="Genomic_DNA"/>
</dbReference>
<dbReference type="Proteomes" id="UP000256970">
    <property type="component" value="Unassembled WGS sequence"/>
</dbReference>
<reference evidence="2 3" key="1">
    <citation type="submission" date="2016-10" db="EMBL/GenBank/DDBJ databases">
        <authorList>
            <person name="Cai Z."/>
        </authorList>
    </citation>
    <scope>NUCLEOTIDE SEQUENCE [LARGE SCALE GENOMIC DNA]</scope>
</reference>
<evidence type="ECO:0000313" key="2">
    <source>
        <dbReference type="EMBL" id="SZX78931.1"/>
    </source>
</evidence>
<dbReference type="AlphaFoldDB" id="A0A383WNF0"/>
<keyword evidence="3" id="KW-1185">Reference proteome</keyword>
<sequence length="205" mass="20093">MELVQLQEKVHAEAAEPRGAAVTAAAAEAAGLQTAAAAAAAGSSREAVDTWGEWVARDETDHAVASSSSSGSRTGHEAWAHDASSAADAAGPTERLGTGADTWQTPPTAGADRAAADADTWGPDSGGGGTVPAATAAAAADAWGSNSAKVSSREGPAAGACEASEVRPSYSGVLKRGGSAAADALVARGAVWELAPAGEQPYDGW</sequence>
<name>A0A383WNF0_TETOB</name>
<accession>A0A383WNF0</accession>
<evidence type="ECO:0000313" key="3">
    <source>
        <dbReference type="Proteomes" id="UP000256970"/>
    </source>
</evidence>
<feature type="compositionally biased region" description="Low complexity" evidence="1">
    <location>
        <begin position="109"/>
        <end position="119"/>
    </location>
</feature>
<organism evidence="2 3">
    <name type="scientific">Tetradesmus obliquus</name>
    <name type="common">Green alga</name>
    <name type="synonym">Acutodesmus obliquus</name>
    <dbReference type="NCBI Taxonomy" id="3088"/>
    <lineage>
        <taxon>Eukaryota</taxon>
        <taxon>Viridiplantae</taxon>
        <taxon>Chlorophyta</taxon>
        <taxon>core chlorophytes</taxon>
        <taxon>Chlorophyceae</taxon>
        <taxon>CS clade</taxon>
        <taxon>Sphaeropleales</taxon>
        <taxon>Scenedesmaceae</taxon>
        <taxon>Tetradesmus</taxon>
    </lineage>
</organism>
<feature type="compositionally biased region" description="Low complexity" evidence="1">
    <location>
        <begin position="81"/>
        <end position="90"/>
    </location>
</feature>
<proteinExistence type="predicted"/>